<organism evidence="4 5">
    <name type="scientific">Rotaria sordida</name>
    <dbReference type="NCBI Taxonomy" id="392033"/>
    <lineage>
        <taxon>Eukaryota</taxon>
        <taxon>Metazoa</taxon>
        <taxon>Spiralia</taxon>
        <taxon>Gnathifera</taxon>
        <taxon>Rotifera</taxon>
        <taxon>Eurotatoria</taxon>
        <taxon>Bdelloidea</taxon>
        <taxon>Philodinida</taxon>
        <taxon>Philodinidae</taxon>
        <taxon>Rotaria</taxon>
    </lineage>
</organism>
<dbReference type="Proteomes" id="UP000663823">
    <property type="component" value="Unassembled WGS sequence"/>
</dbReference>
<reference evidence="4" key="1">
    <citation type="submission" date="2021-02" db="EMBL/GenBank/DDBJ databases">
        <authorList>
            <person name="Nowell W R."/>
        </authorList>
    </citation>
    <scope>NUCLEOTIDE SEQUENCE</scope>
</reference>
<dbReference type="Proteomes" id="UP000663882">
    <property type="component" value="Unassembled WGS sequence"/>
</dbReference>
<dbReference type="Proteomes" id="UP000663864">
    <property type="component" value="Unassembled WGS sequence"/>
</dbReference>
<sequence>MIKGYTSTNATNSCWSTFDLSAEIIDESSHEFKIINGFASCKACFTTFVFRSSSKGTGTKNLTNHICSTKNVNRPTLHEIVKQRVQSLAEIAWPKVASRLAAAGSRDEHAFSLDL</sequence>
<dbReference type="EMBL" id="CAJNOT010000084">
    <property type="protein sequence ID" value="CAF0828145.1"/>
    <property type="molecule type" value="Genomic_DNA"/>
</dbReference>
<dbReference type="EMBL" id="CAJNOO010000081">
    <property type="protein sequence ID" value="CAF0791120.1"/>
    <property type="molecule type" value="Genomic_DNA"/>
</dbReference>
<evidence type="ECO:0000313" key="4">
    <source>
        <dbReference type="EMBL" id="CAF3578776.1"/>
    </source>
</evidence>
<dbReference type="AlphaFoldDB" id="A0A818LJ53"/>
<comment type="caution">
    <text evidence="4">The sequence shown here is derived from an EMBL/GenBank/DDBJ whole genome shotgun (WGS) entry which is preliminary data.</text>
</comment>
<evidence type="ECO:0000313" key="5">
    <source>
        <dbReference type="Proteomes" id="UP000663836"/>
    </source>
</evidence>
<evidence type="ECO:0000313" key="2">
    <source>
        <dbReference type="EMBL" id="CAF0828145.1"/>
    </source>
</evidence>
<dbReference type="EMBL" id="CAJOAX010000071">
    <property type="protein sequence ID" value="CAF3499315.1"/>
    <property type="molecule type" value="Genomic_DNA"/>
</dbReference>
<evidence type="ECO:0000313" key="1">
    <source>
        <dbReference type="EMBL" id="CAF0791120.1"/>
    </source>
</evidence>
<evidence type="ECO:0000313" key="3">
    <source>
        <dbReference type="EMBL" id="CAF3499315.1"/>
    </source>
</evidence>
<name>A0A818LJ53_9BILA</name>
<dbReference type="Proteomes" id="UP000663836">
    <property type="component" value="Unassembled WGS sequence"/>
</dbReference>
<dbReference type="EMBL" id="CAJOBD010000108">
    <property type="protein sequence ID" value="CAF3578776.1"/>
    <property type="molecule type" value="Genomic_DNA"/>
</dbReference>
<dbReference type="OrthoDB" id="10517420at2759"/>
<gene>
    <name evidence="4" type="ORF">JBS370_LOCUS2702</name>
    <name evidence="3" type="ORF">OTI717_LOCUS1615</name>
    <name evidence="1" type="ORF">RFH988_LOCUS3427</name>
    <name evidence="2" type="ORF">ZHD862_LOCUS3739</name>
</gene>
<proteinExistence type="predicted"/>
<protein>
    <submittedName>
        <fullName evidence="4">Uncharacterized protein</fullName>
    </submittedName>
</protein>
<accession>A0A818LJ53</accession>